<keyword evidence="8" id="KW-0653">Protein transport</keyword>
<keyword evidence="11" id="KW-0966">Cell projection</keyword>
<accession>A0ABV1BTG8</accession>
<evidence type="ECO:0000256" key="1">
    <source>
        <dbReference type="ARBA" id="ARBA00004413"/>
    </source>
</evidence>
<keyword evidence="11" id="KW-0282">Flagellum</keyword>
<gene>
    <name evidence="11" type="primary">fliJ</name>
    <name evidence="11" type="ORF">WMO14_00455</name>
</gene>
<evidence type="ECO:0000256" key="9">
    <source>
        <dbReference type="ARBA" id="ARBA00023136"/>
    </source>
</evidence>
<dbReference type="NCBIfam" id="TIGR02473">
    <property type="entry name" value="flagell_FliJ"/>
    <property type="match status" value="1"/>
</dbReference>
<dbReference type="InterPro" id="IPR012823">
    <property type="entry name" value="Flagell_FliJ"/>
</dbReference>
<evidence type="ECO:0000256" key="5">
    <source>
        <dbReference type="ARBA" id="ARBA00022475"/>
    </source>
</evidence>
<dbReference type="Proteomes" id="UP001442364">
    <property type="component" value="Unassembled WGS sequence"/>
</dbReference>
<dbReference type="Gene3D" id="1.10.287.1700">
    <property type="match status" value="1"/>
</dbReference>
<proteinExistence type="inferred from homology"/>
<comment type="subcellular location">
    <subcellularLocation>
        <location evidence="1">Cell membrane</location>
        <topology evidence="1">Peripheral membrane protein</topology>
        <orientation evidence="1">Cytoplasmic side</orientation>
    </subcellularLocation>
</comment>
<comment type="similarity">
    <text evidence="2">Belongs to the FliJ family.</text>
</comment>
<comment type="caution">
    <text evidence="11">The sequence shown here is derived from an EMBL/GenBank/DDBJ whole genome shotgun (WGS) entry which is preliminary data.</text>
</comment>
<keyword evidence="12" id="KW-1185">Reference proteome</keyword>
<sequence>MAKFIYSMQNVLNIKERMETQAKTEYAQMLGALHDEEVKMHNIMSTLNSYKVQASQLSIGKLDIAKIRRCNEAIKITEDMAKNQAVMVKLAERNVEASMKRLADAVKERKVQEKLKEKAFEQFLQELNAQEMKEIDEVVSFNYNDREEDE</sequence>
<keyword evidence="6" id="KW-0145">Chemotaxis</keyword>
<evidence type="ECO:0000256" key="2">
    <source>
        <dbReference type="ARBA" id="ARBA00010004"/>
    </source>
</evidence>
<evidence type="ECO:0000256" key="7">
    <source>
        <dbReference type="ARBA" id="ARBA00022795"/>
    </source>
</evidence>
<evidence type="ECO:0000256" key="10">
    <source>
        <dbReference type="ARBA" id="ARBA00023225"/>
    </source>
</evidence>
<reference evidence="11 12" key="1">
    <citation type="submission" date="2024-03" db="EMBL/GenBank/DDBJ databases">
        <title>Human intestinal bacterial collection.</title>
        <authorList>
            <person name="Pauvert C."/>
            <person name="Hitch T.C.A."/>
            <person name="Clavel T."/>
        </authorList>
    </citation>
    <scope>NUCLEOTIDE SEQUENCE [LARGE SCALE GENOMIC DNA]</scope>
    <source>
        <strain evidence="11 12">CLA-AA-H255</strain>
    </source>
</reference>
<keyword evidence="9" id="KW-0472">Membrane</keyword>
<dbReference type="InterPro" id="IPR053716">
    <property type="entry name" value="Flag_assembly_chemotaxis_eff"/>
</dbReference>
<evidence type="ECO:0000256" key="3">
    <source>
        <dbReference type="ARBA" id="ARBA00020392"/>
    </source>
</evidence>
<protein>
    <recommendedName>
        <fullName evidence="3">Flagellar FliJ protein</fullName>
    </recommendedName>
</protein>
<keyword evidence="5" id="KW-1003">Cell membrane</keyword>
<dbReference type="RefSeq" id="WP_022502709.1">
    <property type="nucleotide sequence ID" value="NZ_DAWDAH010000006.1"/>
</dbReference>
<dbReference type="Pfam" id="PF02050">
    <property type="entry name" value="FliJ"/>
    <property type="match status" value="1"/>
</dbReference>
<evidence type="ECO:0000313" key="12">
    <source>
        <dbReference type="Proteomes" id="UP001442364"/>
    </source>
</evidence>
<evidence type="ECO:0000256" key="8">
    <source>
        <dbReference type="ARBA" id="ARBA00022927"/>
    </source>
</evidence>
<keyword evidence="10" id="KW-1006">Bacterial flagellum protein export</keyword>
<keyword evidence="7" id="KW-1005">Bacterial flagellum biogenesis</keyword>
<keyword evidence="11" id="KW-0969">Cilium</keyword>
<evidence type="ECO:0000313" key="11">
    <source>
        <dbReference type="EMBL" id="MEQ2378355.1"/>
    </source>
</evidence>
<evidence type="ECO:0000256" key="4">
    <source>
        <dbReference type="ARBA" id="ARBA00022448"/>
    </source>
</evidence>
<evidence type="ECO:0000256" key="6">
    <source>
        <dbReference type="ARBA" id="ARBA00022500"/>
    </source>
</evidence>
<name>A0ABV1BTG8_9FIRM</name>
<keyword evidence="4" id="KW-0813">Transport</keyword>
<dbReference type="EMBL" id="JBBMER010000001">
    <property type="protein sequence ID" value="MEQ2378355.1"/>
    <property type="molecule type" value="Genomic_DNA"/>
</dbReference>
<organism evidence="11 12">
    <name type="scientific">[Lactobacillus] rogosae</name>
    <dbReference type="NCBI Taxonomy" id="706562"/>
    <lineage>
        <taxon>Bacteria</taxon>
        <taxon>Bacillati</taxon>
        <taxon>Bacillota</taxon>
        <taxon>Clostridia</taxon>
        <taxon>Lachnospirales</taxon>
        <taxon>Lachnospiraceae</taxon>
        <taxon>Lachnospira</taxon>
    </lineage>
</organism>